<dbReference type="GO" id="GO:0005198">
    <property type="term" value="F:structural molecule activity"/>
    <property type="evidence" value="ECO:0007669"/>
    <property type="project" value="InterPro"/>
</dbReference>
<reference evidence="4" key="1">
    <citation type="submission" date="2020-12" db="EMBL/GenBank/DDBJ databases">
        <authorList>
            <person name="de Oliveira Viadanna P.H."/>
            <person name="Rodrigues T.C.S."/>
            <person name="Campos Krauer J.M."/>
            <person name="Subramaniam K."/>
            <person name="Lednicky J.A."/>
            <person name="Loeb J.C."/>
            <person name="Sayler K.A."/>
            <person name="Wisely S.M."/>
            <person name="Waltzek T.B."/>
        </authorList>
    </citation>
    <scope>NUCLEOTIDE SEQUENCE</scope>
    <source>
        <strain evidence="4">OV1288</strain>
    </source>
</reference>
<feature type="compositionally biased region" description="Basic and acidic residues" evidence="3">
    <location>
        <begin position="27"/>
        <end position="47"/>
    </location>
</feature>
<evidence type="ECO:0000256" key="1">
    <source>
        <dbReference type="ARBA" id="ARBA00004328"/>
    </source>
</evidence>
<proteinExistence type="predicted"/>
<accession>A0A894KS00</accession>
<sequence length="940" mass="106996">MANNSDDAQAQAQIQTSDAANIQIVNKKREERKQDGKNEQKVKREDSVNPFLSGTELKNDDGPLLSVFALQEILDKIRESQLRGQIAGQEIETAAPDIKNLLNKILALKDIRGYKILKKPPVSYRYISAQSESRLFRVNNFKERVSVIGENAKCEDPIEFLNVILERVKFIRDEGSFILHDVSTQYLNGEEVVMSDCLGIDTANMFTSLNPMNRNDLQNQLNSFLVMNQTNDRPLMDIYNGACDDALYKVHSTLMNYIETGQTAAFRESLTWLKAYSHYKGIMYDQSYLTDIFSSESIYCLSYTLPTNPKVIWEVPRSSISNLVLNAALGFPTGIYISPPARIASVTITSRITTNTAFAQLQSMVPTEAVMADVRKIYFALCYPNQVVLDIRPEPGHQIDPVIQAVSGIFGKLLFSYGPKLFNITRTMAQLLDRGTANFLQMLTDDRRTIIRGQTGEPLDFIVSQGGRQFDCNQLANDPNTGRGFTSSRVDSVGVRVTPYDHVSRRICYLGYDSEEVLDERYTGSTYTFYLHDLLMEAFIRTGHVTEKNYLEAIKQHNVVRFAYINQIINRDLLSAFSMPDDQFREMADRVPNNVFGPEGPIVLDVSYLSIWFAFKLRFLPTDRPALMIQQPLLESVYASHLSMMKLATKRLKQFVDANPDNFTTLKAMDIWKVVLKEIPEPLRDIIDLVGQKHFMSMGDIAIWVNSDQKQDSLLYHCDEVAWQCLDTPNDLMFIKDVYVHSQNIPEPIIDDLDTFKREAFYYTNMSDSLPPHDRIVYLSRGSMLVKAGEGKLKSAIRQMLDAGDYIRIGCSLRPLVIRFFESMPPQEIREALPFVYSVDEKKGPMPQITVRLENKVLGYVLIYNVTRDYLPDQYVSYLPAKNLTEVIVNPRVFERVEVNNALDVTFRVFQSYRSKVRLVDLTDSLQAGTQLASLASTEA</sequence>
<dbReference type="EMBL" id="MW424402">
    <property type="protein sequence ID" value="QRW44197.1"/>
    <property type="molecule type" value="Genomic_RNA"/>
</dbReference>
<evidence type="ECO:0000256" key="3">
    <source>
        <dbReference type="SAM" id="MobiDB-lite"/>
    </source>
</evidence>
<organism evidence="4">
    <name type="scientific">Yunnan orbivirus</name>
    <dbReference type="NCBI Taxonomy" id="306276"/>
    <lineage>
        <taxon>Viruses</taxon>
        <taxon>Riboviria</taxon>
        <taxon>Orthornavirae</taxon>
        <taxon>Duplornaviricota</taxon>
        <taxon>Resentoviricetes</taxon>
        <taxon>Reovirales</taxon>
        <taxon>Sedoreoviridae</taxon>
        <taxon>Orbivirus</taxon>
        <taxon>Orbivirus yunnanense</taxon>
    </lineage>
</organism>
<dbReference type="GO" id="GO:0044423">
    <property type="term" value="C:virion component"/>
    <property type="evidence" value="ECO:0007669"/>
    <property type="project" value="UniProtKB-KW"/>
</dbReference>
<comment type="subcellular location">
    <subcellularLocation>
        <location evidence="1">Virion</location>
    </subcellularLocation>
</comment>
<protein>
    <submittedName>
        <fullName evidence="4">Inner shell protein</fullName>
    </submittedName>
</protein>
<dbReference type="SUPFAM" id="SSF56831">
    <property type="entry name" value="Reovirus inner layer core protein p3"/>
    <property type="match status" value="1"/>
</dbReference>
<gene>
    <name evidence="4" type="primary">VP2</name>
</gene>
<name>A0A894KS00_9REOV</name>
<evidence type="ECO:0000313" key="4">
    <source>
        <dbReference type="EMBL" id="QRW44197.1"/>
    </source>
</evidence>
<dbReference type="Pfam" id="PF01700">
    <property type="entry name" value="Orbi_VP3"/>
    <property type="match status" value="1"/>
</dbReference>
<feature type="compositionally biased region" description="Low complexity" evidence="3">
    <location>
        <begin position="1"/>
        <end position="20"/>
    </location>
</feature>
<keyword evidence="2" id="KW-0946">Virion</keyword>
<evidence type="ECO:0000256" key="2">
    <source>
        <dbReference type="ARBA" id="ARBA00022844"/>
    </source>
</evidence>
<feature type="region of interest" description="Disordered" evidence="3">
    <location>
        <begin position="1"/>
        <end position="48"/>
    </location>
</feature>
<dbReference type="InterPro" id="IPR016029">
    <property type="entry name" value="Inner_layer_core_VP3_Reovir"/>
</dbReference>
<dbReference type="InterPro" id="IPR002614">
    <property type="entry name" value="Inner_layer_core_VP3_Orbivir"/>
</dbReference>